<protein>
    <submittedName>
        <fullName evidence="1">Uncharacterized protein</fullName>
    </submittedName>
</protein>
<reference evidence="1" key="1">
    <citation type="submission" date="2019-04" db="EMBL/GenBank/DDBJ databases">
        <title>Microbes associate with the intestines of laboratory mice.</title>
        <authorList>
            <person name="Navarre W."/>
            <person name="Wong E."/>
            <person name="Huang K."/>
            <person name="Tropini C."/>
            <person name="Ng K."/>
            <person name="Yu B."/>
        </authorList>
    </citation>
    <scope>NUCLEOTIDE SEQUENCE</scope>
    <source>
        <strain evidence="1">NM73_A23</strain>
    </source>
</reference>
<comment type="caution">
    <text evidence="1">The sequence shown here is derived from an EMBL/GenBank/DDBJ whole genome shotgun (WGS) entry which is preliminary data.</text>
</comment>
<proteinExistence type="predicted"/>
<keyword evidence="2" id="KW-1185">Reference proteome</keyword>
<dbReference type="EMBL" id="SRZC01000024">
    <property type="protein sequence ID" value="TGX80584.1"/>
    <property type="molecule type" value="Genomic_DNA"/>
</dbReference>
<organism evidence="1 2">
    <name type="scientific">Palleniella muris</name>
    <dbReference type="NCBI Taxonomy" id="3038145"/>
    <lineage>
        <taxon>Bacteria</taxon>
        <taxon>Pseudomonadati</taxon>
        <taxon>Bacteroidota</taxon>
        <taxon>Bacteroidia</taxon>
        <taxon>Bacteroidales</taxon>
        <taxon>Prevotellaceae</taxon>
        <taxon>Palleniella</taxon>
    </lineage>
</organism>
<gene>
    <name evidence="1" type="ORF">E5358_12495</name>
</gene>
<evidence type="ECO:0000313" key="1">
    <source>
        <dbReference type="EMBL" id="TGX80584.1"/>
    </source>
</evidence>
<sequence length="124" mass="14769">MKRIRKLTLETLIIFRVKIKSVQNFGNFAWILWFTKLSVNQCVIFVCYFAEVEKLTKVYHIMGQKTALYHAKANDLPCKTIAIALQKAIFRFPFRIEKVVKLTFFTLPINKKRHLMLYFADYDK</sequence>
<accession>A0AC61QMN8</accession>
<name>A0AC61QMN8_9BACT</name>
<evidence type="ECO:0000313" key="2">
    <source>
        <dbReference type="Proteomes" id="UP000308886"/>
    </source>
</evidence>
<dbReference type="Proteomes" id="UP000308886">
    <property type="component" value="Unassembled WGS sequence"/>
</dbReference>